<dbReference type="FunFam" id="1.50.10.10:FF:000053">
    <property type="entry name" value="Putative glycosyl hydrolase"/>
    <property type="match status" value="1"/>
</dbReference>
<reference evidence="10" key="1">
    <citation type="submission" date="2020-09" db="EMBL/GenBank/DDBJ databases">
        <title>Streptomyces grisecoloratus sp. nov., isolated from cotton soil.</title>
        <authorList>
            <person name="Xing L."/>
        </authorList>
    </citation>
    <scope>NUCLEOTIDE SEQUENCE</scope>
    <source>
        <strain evidence="10">TRM S81-3</strain>
    </source>
</reference>
<keyword evidence="11" id="KW-1185">Reference proteome</keyword>
<reference evidence="10" key="2">
    <citation type="submission" date="2020-09" db="EMBL/GenBank/DDBJ databases">
        <authorList>
            <person name="Luo X."/>
        </authorList>
    </citation>
    <scope>NUCLEOTIDE SEQUENCE</scope>
    <source>
        <strain evidence="10">TRM S81-3</strain>
    </source>
</reference>
<dbReference type="InterPro" id="IPR005194">
    <property type="entry name" value="Glyco_hydro_65_C"/>
</dbReference>
<dbReference type="GO" id="GO:0005975">
    <property type="term" value="P:carbohydrate metabolic process"/>
    <property type="evidence" value="ECO:0007669"/>
    <property type="project" value="InterPro"/>
</dbReference>
<dbReference type="PIRSF" id="PIRSF036289">
    <property type="entry name" value="Glycosyl_hydrolase_malt_phosph"/>
    <property type="match status" value="1"/>
</dbReference>
<dbReference type="AlphaFoldDB" id="A0A926L9T3"/>
<evidence type="ECO:0000259" key="8">
    <source>
        <dbReference type="Pfam" id="PF03633"/>
    </source>
</evidence>
<feature type="active site" description="Proton donor" evidence="5">
    <location>
        <position position="493"/>
    </location>
</feature>
<name>A0A926L9T3_9ACTN</name>
<evidence type="ECO:0000256" key="4">
    <source>
        <dbReference type="ARBA" id="ARBA00023295"/>
    </source>
</evidence>
<dbReference type="RefSeq" id="WP_188183662.1">
    <property type="nucleotide sequence ID" value="NZ_JACVQF010000217.1"/>
</dbReference>
<keyword evidence="4" id="KW-0326">Glycosidase</keyword>
<dbReference type="Gene3D" id="2.70.98.40">
    <property type="entry name" value="Glycoside hydrolase, family 65, N-terminal domain"/>
    <property type="match status" value="1"/>
</dbReference>
<evidence type="ECO:0000256" key="2">
    <source>
        <dbReference type="ARBA" id="ARBA00022676"/>
    </source>
</evidence>
<dbReference type="GO" id="GO:0016757">
    <property type="term" value="F:glycosyltransferase activity"/>
    <property type="evidence" value="ECO:0007669"/>
    <property type="project" value="UniProtKB-KW"/>
</dbReference>
<dbReference type="Gene3D" id="1.50.10.10">
    <property type="match status" value="1"/>
</dbReference>
<evidence type="ECO:0000259" key="9">
    <source>
        <dbReference type="Pfam" id="PF03636"/>
    </source>
</evidence>
<evidence type="ECO:0000259" key="7">
    <source>
        <dbReference type="Pfam" id="PF03632"/>
    </source>
</evidence>
<proteinExistence type="inferred from homology"/>
<evidence type="ECO:0000256" key="5">
    <source>
        <dbReference type="PIRSR" id="PIRSR036289-50"/>
    </source>
</evidence>
<feature type="binding site" evidence="6">
    <location>
        <begin position="613"/>
        <end position="614"/>
    </location>
    <ligand>
        <name>substrate</name>
    </ligand>
</feature>
<dbReference type="InterPro" id="IPR017045">
    <property type="entry name" value="Malt_Pase/Glycosyl_Hdrlase"/>
</dbReference>
<dbReference type="InterPro" id="IPR005196">
    <property type="entry name" value="Glyco_hydro_65_N"/>
</dbReference>
<evidence type="ECO:0000256" key="6">
    <source>
        <dbReference type="PIRSR" id="PIRSR036289-51"/>
    </source>
</evidence>
<dbReference type="Pfam" id="PF03636">
    <property type="entry name" value="Glyco_hydro_65N"/>
    <property type="match status" value="1"/>
</dbReference>
<evidence type="ECO:0000313" key="11">
    <source>
        <dbReference type="Proteomes" id="UP000621210"/>
    </source>
</evidence>
<dbReference type="PANTHER" id="PTHR11051:SF8">
    <property type="entry name" value="PROTEIN-GLUCOSYLGALACTOSYLHYDROXYLYSINE GLUCOSIDASE"/>
    <property type="match status" value="1"/>
</dbReference>
<dbReference type="Pfam" id="PF03632">
    <property type="entry name" value="Glyco_hydro_65m"/>
    <property type="match status" value="1"/>
</dbReference>
<dbReference type="InterPro" id="IPR037018">
    <property type="entry name" value="GH65_N"/>
</dbReference>
<sequence length="799" mass="89963">MSEWTWVWEGYDPNAERLRESLCTLGNGYFATRGAVPESRAGLVHYPGTYAAGCFNRLESTVAGRQVVNEDLVNLPNWLLLRFRLRLGEGAWGPWFSPDTHALLDYRHTLDLRRATLTRAFRHRDDSTGVLGVEQTRLVHMDDPHLAALRTVFTAEDWSGEMEIESCLDGEVINGNVHRYRALNRSHVTHMRTGAEKPHTVWLSCRTSASDISVAMAARTVVTGRTPSSSALRPARRRAVHRLVVPIAPGRPVGVEKTVALHTSRDTAISDPLGAAVDRVATAADFSALLHSHGAAWERLWRRADLQVPGRAGRVLRFHLFHLLQTLSPHTGDLDVGVPARGLHGEAYRGHVFWDELFVLPYLNLHFPEISRALLDYRYRRLPRASQAAAAAGRAGAMYPWQSGSDGRDETQEWHLNPHSGRWRPDHSRLQHHVGSAIAYNVWQYGEATGDMEYLYTRGAEMLMQIARFWADLAVFDTGMGRYRIRGVVGPDEYHDGYPDAALPGLDDNAYTNVTTAWVLTRALELVRRLPVWRREELSDRVQLDGDELPKWEEVSRRLRVPFHQGVISQFEGYDDLAELDWDAYRARYDSIRRLDRVLEAEGDTVNRYKASKQADVLMLGYLFSPAELRDLFRRLGYALDDEVWRRTVDYYLQRTSHGSTLSGLVHGLVLARVRRVEAWSYVHEALEADIADIQGGTTGEGIHLGAMAGTLDLVQRGLTGLQAREDALWLDPVPLPALSEYGFSLRYRGHWGLGVRRRSGQVQIRVPDSEASPIRVMLADRAVTIAPGETCTLVLPTG</sequence>
<dbReference type="PANTHER" id="PTHR11051">
    <property type="entry name" value="GLYCOSYL HYDROLASE-RELATED"/>
    <property type="match status" value="1"/>
</dbReference>
<feature type="binding site" evidence="6">
    <location>
        <begin position="354"/>
        <end position="355"/>
    </location>
    <ligand>
        <name>substrate</name>
    </ligand>
</feature>
<dbReference type="Gene3D" id="2.60.420.10">
    <property type="entry name" value="Maltose phosphorylase, domain 3"/>
    <property type="match status" value="1"/>
</dbReference>
<feature type="domain" description="Glycoside hydrolase family 65 C-terminal" evidence="8">
    <location>
        <begin position="723"/>
        <end position="785"/>
    </location>
</feature>
<dbReference type="Proteomes" id="UP000621210">
    <property type="component" value="Unassembled WGS sequence"/>
</dbReference>
<evidence type="ECO:0000256" key="3">
    <source>
        <dbReference type="ARBA" id="ARBA00022679"/>
    </source>
</evidence>
<keyword evidence="2" id="KW-0328">Glycosyltransferase</keyword>
<evidence type="ECO:0000256" key="1">
    <source>
        <dbReference type="ARBA" id="ARBA00006768"/>
    </source>
</evidence>
<evidence type="ECO:0000313" key="10">
    <source>
        <dbReference type="EMBL" id="MBD0422688.1"/>
    </source>
</evidence>
<gene>
    <name evidence="10" type="ORF">H0H10_26615</name>
</gene>
<dbReference type="Pfam" id="PF03633">
    <property type="entry name" value="Glyco_hydro_65C"/>
    <property type="match status" value="1"/>
</dbReference>
<dbReference type="InterPro" id="IPR005195">
    <property type="entry name" value="Glyco_hydro_65_M"/>
</dbReference>
<dbReference type="InterPro" id="IPR008928">
    <property type="entry name" value="6-hairpin_glycosidase_sf"/>
</dbReference>
<comment type="caution">
    <text evidence="10">The sequence shown here is derived from an EMBL/GenBank/DDBJ whole genome shotgun (WGS) entry which is preliminary data.</text>
</comment>
<dbReference type="EMBL" id="JACVQF010000217">
    <property type="protein sequence ID" value="MBD0422688.1"/>
    <property type="molecule type" value="Genomic_DNA"/>
</dbReference>
<dbReference type="InterPro" id="IPR011013">
    <property type="entry name" value="Gal_mutarotase_sf_dom"/>
</dbReference>
<keyword evidence="10" id="KW-0378">Hydrolase</keyword>
<dbReference type="GO" id="GO:0030246">
    <property type="term" value="F:carbohydrate binding"/>
    <property type="evidence" value="ECO:0007669"/>
    <property type="project" value="InterPro"/>
</dbReference>
<feature type="domain" description="Glycoside hydrolase family 65 N-terminal" evidence="9">
    <location>
        <begin position="8"/>
        <end position="265"/>
    </location>
</feature>
<dbReference type="SUPFAM" id="SSF74650">
    <property type="entry name" value="Galactose mutarotase-like"/>
    <property type="match status" value="1"/>
</dbReference>
<organism evidence="10 11">
    <name type="scientific">Streptomyces griseicoloratus</name>
    <dbReference type="NCBI Taxonomy" id="2752516"/>
    <lineage>
        <taxon>Bacteria</taxon>
        <taxon>Bacillati</taxon>
        <taxon>Actinomycetota</taxon>
        <taxon>Actinomycetes</taxon>
        <taxon>Kitasatosporales</taxon>
        <taxon>Streptomycetaceae</taxon>
        <taxon>Streptomyces</taxon>
    </lineage>
</organism>
<keyword evidence="3" id="KW-0808">Transferase</keyword>
<comment type="similarity">
    <text evidence="1">Belongs to the glycosyl hydrolase 65 family.</text>
</comment>
<feature type="domain" description="Glycoside hydrolase family 65 central catalytic" evidence="7">
    <location>
        <begin position="317"/>
        <end position="712"/>
    </location>
</feature>
<dbReference type="SUPFAM" id="SSF48208">
    <property type="entry name" value="Six-hairpin glycosidases"/>
    <property type="match status" value="1"/>
</dbReference>
<accession>A0A926L9T3</accession>
<dbReference type="InterPro" id="IPR012341">
    <property type="entry name" value="6hp_glycosidase-like_sf"/>
</dbReference>
<protein>
    <submittedName>
        <fullName evidence="10">Glycoside hydrolase family 65 protein</fullName>
    </submittedName>
</protein>
<dbReference type="GO" id="GO:0004553">
    <property type="term" value="F:hydrolase activity, hydrolyzing O-glycosyl compounds"/>
    <property type="evidence" value="ECO:0007669"/>
    <property type="project" value="TreeGrafter"/>
</dbReference>